<keyword evidence="2" id="KW-1185">Reference proteome</keyword>
<dbReference type="EMBL" id="BPWL01000007">
    <property type="protein sequence ID" value="GJJ12642.1"/>
    <property type="molecule type" value="Genomic_DNA"/>
</dbReference>
<evidence type="ECO:0000313" key="2">
    <source>
        <dbReference type="Proteomes" id="UP001050691"/>
    </source>
</evidence>
<sequence length="551" mass="63253">MWMILGGAAYFFSPLHTGTIDATVERKLLEKTIGQFGQVSGSHLAKLKTRLNMLVAINRLPAELLVHIIILTYTPKEVPMNIIHPYAHMEDLTSKKHPYVPYTWNPSVWVLIQHGPGPYRMVKDLAPFDREIFQRSKSAKVDIIFRSSRDLSMFEDVFTRETNRVRRLMLFENEELIRLVLSGKCFPSLQALVVTSVTSSRIDIFDQLLPLLVASDQLETLECVLGEVTSMKHLAQVLGRIRNLTITISNSAVFQFALGLLHNNTKLYGLRLKLCRYAGVEIKLPHQVVWPELRFLSVDNFSIMEYVSAPKLRTLHALWKSTSESLYYPILEEFDFPSIRFLYIKNSRSYSFDTIDHIVLGSKERIPLESVSSSEMARGMEILFEDITSPVFSRDYFYFRYHPSTMTNSSFAPALQATASVIFSRLTSLMEVYLLYHYSQAGFQEVVTHIPSVEKLVIQRGDKLLDFIRLLSNTAVSSAEASIFHYLRQDKDSINELKYIALRNCPPLPDTWLEKIRELGTEVATESDISNVIIKTRKTDREQRQFSDVET</sequence>
<evidence type="ECO:0000313" key="1">
    <source>
        <dbReference type="EMBL" id="GJJ12642.1"/>
    </source>
</evidence>
<protein>
    <submittedName>
        <fullName evidence="1">Uncharacterized protein</fullName>
    </submittedName>
</protein>
<accession>A0AAV5AG61</accession>
<dbReference type="AlphaFoldDB" id="A0AAV5AG61"/>
<organism evidence="1 2">
    <name type="scientific">Clathrus columnatus</name>
    <dbReference type="NCBI Taxonomy" id="1419009"/>
    <lineage>
        <taxon>Eukaryota</taxon>
        <taxon>Fungi</taxon>
        <taxon>Dikarya</taxon>
        <taxon>Basidiomycota</taxon>
        <taxon>Agaricomycotina</taxon>
        <taxon>Agaricomycetes</taxon>
        <taxon>Phallomycetidae</taxon>
        <taxon>Phallales</taxon>
        <taxon>Clathraceae</taxon>
        <taxon>Clathrus</taxon>
    </lineage>
</organism>
<dbReference type="Proteomes" id="UP001050691">
    <property type="component" value="Unassembled WGS sequence"/>
</dbReference>
<comment type="caution">
    <text evidence="1">The sequence shown here is derived from an EMBL/GenBank/DDBJ whole genome shotgun (WGS) entry which is preliminary data.</text>
</comment>
<reference evidence="1" key="1">
    <citation type="submission" date="2021-10" db="EMBL/GenBank/DDBJ databases">
        <title>De novo Genome Assembly of Clathrus columnatus (Basidiomycota, Fungi) Using Illumina and Nanopore Sequence Data.</title>
        <authorList>
            <person name="Ogiso-Tanaka E."/>
            <person name="Itagaki H."/>
            <person name="Hosoya T."/>
            <person name="Hosaka K."/>
        </authorList>
    </citation>
    <scope>NUCLEOTIDE SEQUENCE</scope>
    <source>
        <strain evidence="1">MO-923</strain>
    </source>
</reference>
<gene>
    <name evidence="1" type="ORF">Clacol_006885</name>
</gene>
<name>A0AAV5AG61_9AGAM</name>
<proteinExistence type="predicted"/>